<dbReference type="PANTHER" id="PTHR30535">
    <property type="entry name" value="VITAMIN B12-BINDING PROTEIN"/>
    <property type="match status" value="1"/>
</dbReference>
<dbReference type="Proteomes" id="UP000014070">
    <property type="component" value="Chromosome"/>
</dbReference>
<dbReference type="InterPro" id="IPR016134">
    <property type="entry name" value="Dockerin_dom"/>
</dbReference>
<evidence type="ECO:0000256" key="1">
    <source>
        <dbReference type="SAM" id="Phobius"/>
    </source>
</evidence>
<dbReference type="Gene3D" id="1.10.1330.10">
    <property type="entry name" value="Dockerin domain"/>
    <property type="match status" value="1"/>
</dbReference>
<evidence type="ECO:0000259" key="2">
    <source>
        <dbReference type="PROSITE" id="PS51766"/>
    </source>
</evidence>
<dbReference type="EMBL" id="CP005934">
    <property type="protein sequence ID" value="AGN26032.1"/>
    <property type="molecule type" value="Genomic_DNA"/>
</dbReference>
<accession>R9T522</accession>
<dbReference type="SUPFAM" id="SSF63446">
    <property type="entry name" value="Type I dockerin domain"/>
    <property type="match status" value="1"/>
</dbReference>
<name>R9T522_METII</name>
<keyword evidence="1" id="KW-0812">Transmembrane</keyword>
<keyword evidence="1" id="KW-1133">Transmembrane helix</keyword>
<dbReference type="InterPro" id="IPR036439">
    <property type="entry name" value="Dockerin_dom_sf"/>
</dbReference>
<reference evidence="3 4" key="1">
    <citation type="journal article" date="2013" name="Genome Announc.">
        <title>Genome sequence of 'Candidatus Methanomassiliicoccus intestinalis' Issoire-Mx1, a third thermoplasmatales-related methanogenic archaeon from human feces.</title>
        <authorList>
            <person name="Borrel G."/>
            <person name="Harris H.M."/>
            <person name="Parisot N."/>
            <person name="Gaci N."/>
            <person name="Tottey W."/>
            <person name="Mihajlovski A."/>
            <person name="Deane J."/>
            <person name="Gribaldo S."/>
            <person name="Bardot O."/>
            <person name="Peyretaillade E."/>
            <person name="Peyret P."/>
            <person name="O'Toole P.W."/>
            <person name="Brugere J.F."/>
        </authorList>
    </citation>
    <scope>NUCLEOTIDE SEQUENCE [LARGE SCALE GENOMIC DNA]</scope>
    <source>
        <strain evidence="3 4">Issoire-Mx1</strain>
    </source>
</reference>
<dbReference type="PROSITE" id="PS51766">
    <property type="entry name" value="DOCKERIN"/>
    <property type="match status" value="1"/>
</dbReference>
<protein>
    <recommendedName>
        <fullName evidence="2">Dockerin domain-containing protein</fullName>
    </recommendedName>
</protein>
<keyword evidence="1" id="KW-0472">Membrane</keyword>
<dbReference type="SUPFAM" id="SSF53807">
    <property type="entry name" value="Helical backbone' metal receptor"/>
    <property type="match status" value="1"/>
</dbReference>
<sequence length="438" mass="48054">MLHPSDIVNKKIIAVIAVVIVLLVASLSYVFLKGDDDNSSESLDALLEVYGNANNDAKIDENDISIVQDIISGNKLFEDYPFADANCDGAVNEDDVNQIRKIINREDTTVHHLNHLNGETYVASTKFPIVSAISTGAANLLMFYKLLDVEDNIKGISYSKSSPPDATLFPYFSGMTSLGSNALNIDLDKASSVITENNCTALFTADNRSYIKNESDFENILNVDVIRVKAASVVADDWASAALMIGFLMGAEERSFELTDWFISFTETLEDKLAGISGDLPLSVASSSNNAVGSETSDYTKLVELAGSKYALDGVDSGGSAVISFNKETDNWLYNYKIDYIIVFNTMGYGTDVDINKEWERAVNFDMTEAYKNGNCVLISGDMPVPARLAYCAEILHPDLFGEGYGDKVHQEFIDKFFNDDYDVSKGTFLVTIDDIKS</sequence>
<feature type="transmembrane region" description="Helical" evidence="1">
    <location>
        <begin position="12"/>
        <end position="32"/>
    </location>
</feature>
<evidence type="ECO:0000313" key="3">
    <source>
        <dbReference type="EMBL" id="AGN26032.1"/>
    </source>
</evidence>
<dbReference type="PROSITE" id="PS00018">
    <property type="entry name" value="EF_HAND_1"/>
    <property type="match status" value="1"/>
</dbReference>
<dbReference type="KEGG" id="mer:MMINT_06620"/>
<feature type="domain" description="Dockerin" evidence="2">
    <location>
        <begin position="46"/>
        <end position="112"/>
    </location>
</feature>
<dbReference type="InterPro" id="IPR050902">
    <property type="entry name" value="ABC_Transporter_SBP"/>
</dbReference>
<dbReference type="InParanoid" id="R9T522"/>
<proteinExistence type="predicted"/>
<keyword evidence="4" id="KW-1185">Reference proteome</keyword>
<dbReference type="AlphaFoldDB" id="R9T522"/>
<dbReference type="Gene3D" id="3.40.50.1980">
    <property type="entry name" value="Nitrogenase molybdenum iron protein domain"/>
    <property type="match status" value="1"/>
</dbReference>
<dbReference type="HOGENOM" id="CLU_038034_2_0_2"/>
<dbReference type="GO" id="GO:0000272">
    <property type="term" value="P:polysaccharide catabolic process"/>
    <property type="evidence" value="ECO:0007669"/>
    <property type="project" value="InterPro"/>
</dbReference>
<dbReference type="InterPro" id="IPR018247">
    <property type="entry name" value="EF_Hand_1_Ca_BS"/>
</dbReference>
<evidence type="ECO:0000313" key="4">
    <source>
        <dbReference type="Proteomes" id="UP000014070"/>
    </source>
</evidence>
<organism evidence="3 4">
    <name type="scientific">Methanomassiliicoccus intestinalis (strain Issoire-Mx1)</name>
    <dbReference type="NCBI Taxonomy" id="1295009"/>
    <lineage>
        <taxon>Archaea</taxon>
        <taxon>Methanobacteriati</taxon>
        <taxon>Thermoplasmatota</taxon>
        <taxon>Thermoplasmata</taxon>
        <taxon>Methanomassiliicoccales</taxon>
        <taxon>Methanomassiliicoccaceae</taxon>
        <taxon>Methanomassiliicoccus</taxon>
    </lineage>
</organism>
<gene>
    <name evidence="3" type="ORF">MMINT_06620</name>
</gene>
<dbReference type="PANTHER" id="PTHR30535:SF34">
    <property type="entry name" value="MOLYBDATE-BINDING PROTEIN MOLA"/>
    <property type="match status" value="1"/>
</dbReference>